<accession>E0VAT6</accession>
<dbReference type="EMBL" id="DS235015">
    <property type="protein sequence ID" value="EEB10492.1"/>
    <property type="molecule type" value="Genomic_DNA"/>
</dbReference>
<protein>
    <recommendedName>
        <fullName evidence="1">Rhabdovirus nucleocapsid domain-containing protein</fullName>
    </recommendedName>
</protein>
<dbReference type="RefSeq" id="XP_002423230.1">
    <property type="nucleotide sequence ID" value="XM_002423185.1"/>
</dbReference>
<evidence type="ECO:0000259" key="1">
    <source>
        <dbReference type="Pfam" id="PF00945"/>
    </source>
</evidence>
<dbReference type="GeneID" id="8232621"/>
<reference evidence="2" key="2">
    <citation type="submission" date="2007-04" db="EMBL/GenBank/DDBJ databases">
        <title>The genome of the human body louse.</title>
        <authorList>
            <consortium name="The Human Body Louse Genome Consortium"/>
            <person name="Kirkness E."/>
            <person name="Walenz B."/>
            <person name="Hass B."/>
            <person name="Bruggner R."/>
            <person name="Strausberg R."/>
        </authorList>
    </citation>
    <scope>NUCLEOTIDE SEQUENCE</scope>
    <source>
        <strain evidence="2">USDA</strain>
    </source>
</reference>
<keyword evidence="4" id="KW-1185">Reference proteome</keyword>
<dbReference type="VEuPathDB" id="VectorBase:PHUM044530"/>
<reference evidence="3" key="3">
    <citation type="submission" date="2021-02" db="UniProtKB">
        <authorList>
            <consortium name="EnsemblMetazoa"/>
        </authorList>
    </citation>
    <scope>IDENTIFICATION</scope>
    <source>
        <strain evidence="3">USDA</strain>
    </source>
</reference>
<dbReference type="EMBL" id="AAZO01000521">
    <property type="status" value="NOT_ANNOTATED_CDS"/>
    <property type="molecule type" value="Genomic_DNA"/>
</dbReference>
<dbReference type="InterPro" id="IPR023331">
    <property type="entry name" value="Rhabdovirus_ncapsid_C"/>
</dbReference>
<dbReference type="Pfam" id="PF00945">
    <property type="entry name" value="Rhabdo_ncap"/>
    <property type="match status" value="1"/>
</dbReference>
<dbReference type="KEGG" id="phu:Phum_PHUM044530"/>
<dbReference type="InParanoid" id="E0VAT6"/>
<name>E0VAT6_PEDHC</name>
<dbReference type="HOGENOM" id="CLU_1827625_0_0_1"/>
<organism>
    <name type="scientific">Pediculus humanus subsp. corporis</name>
    <name type="common">Body louse</name>
    <dbReference type="NCBI Taxonomy" id="121224"/>
    <lineage>
        <taxon>Eukaryota</taxon>
        <taxon>Metazoa</taxon>
        <taxon>Ecdysozoa</taxon>
        <taxon>Arthropoda</taxon>
        <taxon>Hexapoda</taxon>
        <taxon>Insecta</taxon>
        <taxon>Pterygota</taxon>
        <taxon>Neoptera</taxon>
        <taxon>Paraneoptera</taxon>
        <taxon>Psocodea</taxon>
        <taxon>Troctomorpha</taxon>
        <taxon>Phthiraptera</taxon>
        <taxon>Anoplura</taxon>
        <taxon>Pediculidae</taxon>
        <taxon>Pediculus</taxon>
    </lineage>
</organism>
<proteinExistence type="predicted"/>
<dbReference type="Gene3D" id="1.10.3610.10">
    <property type="entry name" value="Nucleoprotein"/>
    <property type="match status" value="1"/>
</dbReference>
<dbReference type="EnsemblMetazoa" id="PHUM044530-RA">
    <property type="protein sequence ID" value="PHUM044530-PA"/>
    <property type="gene ID" value="PHUM044530"/>
</dbReference>
<dbReference type="InterPro" id="IPR035961">
    <property type="entry name" value="Rhabdovirus_nucleoprotein-like"/>
</dbReference>
<dbReference type="SUPFAM" id="SSF140809">
    <property type="entry name" value="Rhabdovirus nucleoprotein-like"/>
    <property type="match status" value="1"/>
</dbReference>
<feature type="domain" description="Rhabdovirus nucleocapsid" evidence="1">
    <location>
        <begin position="63"/>
        <end position="122"/>
    </location>
</feature>
<dbReference type="Proteomes" id="UP000009046">
    <property type="component" value="Unassembled WGS sequence"/>
</dbReference>
<evidence type="ECO:0000313" key="4">
    <source>
        <dbReference type="Proteomes" id="UP000009046"/>
    </source>
</evidence>
<evidence type="ECO:0000313" key="3">
    <source>
        <dbReference type="EnsemblMetazoa" id="PHUM044530-PA"/>
    </source>
</evidence>
<evidence type="ECO:0000313" key="2">
    <source>
        <dbReference type="EMBL" id="EEB10492.1"/>
    </source>
</evidence>
<sequence length="141" mass="16482">MTNLENGESVKHEDFEIVKSEDYPHDWLNRLPTSGNTTDIVRKITVRHQNLFNHKPPLGFATLLWFWEPTVQEDVWRIFKRPIKLNKDAVDYFPYMADMGFVTRSVYSVRMNPGLHALYQVIYCANGIHRGLIHLKVGILV</sequence>
<dbReference type="CTD" id="8232621"/>
<gene>
    <name evidence="3" type="primary">8232621</name>
    <name evidence="2" type="ORF">Phum_PHUM044530</name>
</gene>
<dbReference type="OrthoDB" id="8068970at2759"/>
<reference evidence="2" key="1">
    <citation type="submission" date="2007-04" db="EMBL/GenBank/DDBJ databases">
        <title>Annotation of Pediculus humanus corporis strain USDA.</title>
        <authorList>
            <person name="Kirkness E."/>
            <person name="Hannick L."/>
            <person name="Hass B."/>
            <person name="Bruggner R."/>
            <person name="Lawson D."/>
            <person name="Bidwell S."/>
            <person name="Joardar V."/>
            <person name="Caler E."/>
            <person name="Walenz B."/>
            <person name="Inman J."/>
            <person name="Schobel S."/>
            <person name="Galinsky K."/>
            <person name="Amedeo P."/>
            <person name="Strausberg R."/>
        </authorList>
    </citation>
    <scope>NUCLEOTIDE SEQUENCE</scope>
    <source>
        <strain evidence="2">USDA</strain>
    </source>
</reference>
<dbReference type="AlphaFoldDB" id="E0VAT6"/>
<dbReference type="InterPro" id="IPR000448">
    <property type="entry name" value="Rhabdo_ncapsid"/>
</dbReference>